<dbReference type="FunFam" id="1.10.510.10:FF:001165">
    <property type="entry name" value="Protein kinase domain containing protein"/>
    <property type="match status" value="1"/>
</dbReference>
<evidence type="ECO:0000256" key="4">
    <source>
        <dbReference type="ARBA" id="ARBA00022840"/>
    </source>
</evidence>
<evidence type="ECO:0000313" key="8">
    <source>
        <dbReference type="EMBL" id="CAL5033578.1"/>
    </source>
</evidence>
<dbReference type="GO" id="GO:0008353">
    <property type="term" value="F:RNA polymerase II CTD heptapeptide repeat kinase activity"/>
    <property type="evidence" value="ECO:0007669"/>
    <property type="project" value="UniProtKB-EC"/>
</dbReference>
<dbReference type="PANTHER" id="PTHR24056:SF486">
    <property type="entry name" value="OS12G0427000 PROTEIN"/>
    <property type="match status" value="1"/>
</dbReference>
<dbReference type="PROSITE" id="PS50011">
    <property type="entry name" value="PROTEIN_KINASE_DOM"/>
    <property type="match status" value="1"/>
</dbReference>
<name>A0ABC9D922_9POAL</name>
<proteinExistence type="predicted"/>
<keyword evidence="4" id="KW-0067">ATP-binding</keyword>
<dbReference type="Pfam" id="PF00069">
    <property type="entry name" value="Pkinase"/>
    <property type="match status" value="1"/>
</dbReference>
<dbReference type="SUPFAM" id="SSF56112">
    <property type="entry name" value="Protein kinase-like (PK-like)"/>
    <property type="match status" value="1"/>
</dbReference>
<dbReference type="Gene3D" id="3.30.200.20">
    <property type="entry name" value="Phosphorylase Kinase, domain 1"/>
    <property type="match status" value="1"/>
</dbReference>
<organism evidence="8 9">
    <name type="scientific">Urochloa decumbens</name>
    <dbReference type="NCBI Taxonomy" id="240449"/>
    <lineage>
        <taxon>Eukaryota</taxon>
        <taxon>Viridiplantae</taxon>
        <taxon>Streptophyta</taxon>
        <taxon>Embryophyta</taxon>
        <taxon>Tracheophyta</taxon>
        <taxon>Spermatophyta</taxon>
        <taxon>Magnoliopsida</taxon>
        <taxon>Liliopsida</taxon>
        <taxon>Poales</taxon>
        <taxon>Poaceae</taxon>
        <taxon>PACMAD clade</taxon>
        <taxon>Panicoideae</taxon>
        <taxon>Panicodae</taxon>
        <taxon>Paniceae</taxon>
        <taxon>Melinidinae</taxon>
        <taxon>Urochloa</taxon>
    </lineage>
</organism>
<sequence length="366" mass="40142">MADDDVVSAEEKEEPPEAATTQEPAAPCSYFWPPAVSARYERRGKLAEGMFGDVHRAWDRAGGRMVAVKRLSGRNEEPFLKTGLADLAREAMSLRACRGHPCVVELVATHADTRRGDGDCFLVTAYAGPTNLRRYMSLRRAERRPFAEAEVRAAMRQLLAGAERVHGAGVLHRDMVPENVVVDYDDQTTLYRICGFAMSESAAERAAGRDDGGAAALASPSPYRAPEVFLGARDYDGGIDTWALGCIMAELLAGDGRPFFRADEGATAFEKVLHVAGTRGIVEWPGMQRLAGPDLAARLREKGAATYDGCLRKVFPNKVLSKDGFEVLSGLLQTNPKNRLTAEAALSKPWFRQRRRFGFRGCCFRP</sequence>
<evidence type="ECO:0000259" key="7">
    <source>
        <dbReference type="PROSITE" id="PS50011"/>
    </source>
</evidence>
<reference evidence="8 9" key="2">
    <citation type="submission" date="2024-10" db="EMBL/GenBank/DDBJ databases">
        <authorList>
            <person name="Ryan C."/>
        </authorList>
    </citation>
    <scope>NUCLEOTIDE SEQUENCE [LARGE SCALE GENOMIC DNA]</scope>
</reference>
<dbReference type="InterPro" id="IPR050108">
    <property type="entry name" value="CDK"/>
</dbReference>
<reference evidence="9" key="1">
    <citation type="submission" date="2024-06" db="EMBL/GenBank/DDBJ databases">
        <authorList>
            <person name="Ryan C."/>
        </authorList>
    </citation>
    <scope>NUCLEOTIDE SEQUENCE [LARGE SCALE GENOMIC DNA]</scope>
</reference>
<dbReference type="InterPro" id="IPR011009">
    <property type="entry name" value="Kinase-like_dom_sf"/>
</dbReference>
<feature type="domain" description="Protein kinase" evidence="7">
    <location>
        <begin position="40"/>
        <end position="351"/>
    </location>
</feature>
<accession>A0ABC9D922</accession>
<evidence type="ECO:0000313" key="9">
    <source>
        <dbReference type="Proteomes" id="UP001497457"/>
    </source>
</evidence>
<dbReference type="InterPro" id="IPR000719">
    <property type="entry name" value="Prot_kinase_dom"/>
</dbReference>
<evidence type="ECO:0000256" key="2">
    <source>
        <dbReference type="ARBA" id="ARBA00022553"/>
    </source>
</evidence>
<comment type="catalytic activity">
    <reaction evidence="5">
        <text>[DNA-directed RNA polymerase] + ATP = phospho-[DNA-directed RNA polymerase] + ADP + H(+)</text>
        <dbReference type="Rhea" id="RHEA:10216"/>
        <dbReference type="Rhea" id="RHEA-COMP:11321"/>
        <dbReference type="Rhea" id="RHEA-COMP:11322"/>
        <dbReference type="ChEBI" id="CHEBI:15378"/>
        <dbReference type="ChEBI" id="CHEBI:30616"/>
        <dbReference type="ChEBI" id="CHEBI:43176"/>
        <dbReference type="ChEBI" id="CHEBI:68546"/>
        <dbReference type="ChEBI" id="CHEBI:456216"/>
        <dbReference type="EC" id="2.7.11.23"/>
    </reaction>
</comment>
<dbReference type="GO" id="GO:0005524">
    <property type="term" value="F:ATP binding"/>
    <property type="evidence" value="ECO:0007669"/>
    <property type="project" value="UniProtKB-KW"/>
</dbReference>
<evidence type="ECO:0000256" key="6">
    <source>
        <dbReference type="SAM" id="MobiDB-lite"/>
    </source>
</evidence>
<dbReference type="Gene3D" id="1.10.510.10">
    <property type="entry name" value="Transferase(Phosphotransferase) domain 1"/>
    <property type="match status" value="1"/>
</dbReference>
<feature type="region of interest" description="Disordered" evidence="6">
    <location>
        <begin position="1"/>
        <end position="26"/>
    </location>
</feature>
<evidence type="ECO:0000256" key="5">
    <source>
        <dbReference type="ARBA" id="ARBA00049280"/>
    </source>
</evidence>
<dbReference type="PANTHER" id="PTHR24056">
    <property type="entry name" value="CELL DIVISION PROTEIN KINASE"/>
    <property type="match status" value="1"/>
</dbReference>
<dbReference type="EMBL" id="OZ075141">
    <property type="protein sequence ID" value="CAL5033578.1"/>
    <property type="molecule type" value="Genomic_DNA"/>
</dbReference>
<keyword evidence="9" id="KW-1185">Reference proteome</keyword>
<evidence type="ECO:0000256" key="3">
    <source>
        <dbReference type="ARBA" id="ARBA00022741"/>
    </source>
</evidence>
<feature type="compositionally biased region" description="Acidic residues" evidence="6">
    <location>
        <begin position="1"/>
        <end position="16"/>
    </location>
</feature>
<protein>
    <recommendedName>
        <fullName evidence="1">[RNA-polymerase]-subunit kinase</fullName>
        <ecNumber evidence="1">2.7.11.23</ecNumber>
    </recommendedName>
</protein>
<evidence type="ECO:0000256" key="1">
    <source>
        <dbReference type="ARBA" id="ARBA00012409"/>
    </source>
</evidence>
<keyword evidence="3" id="KW-0547">Nucleotide-binding</keyword>
<feature type="compositionally biased region" description="Low complexity" evidence="6">
    <location>
        <begin position="17"/>
        <end position="26"/>
    </location>
</feature>
<keyword evidence="2" id="KW-0597">Phosphoprotein</keyword>
<gene>
    <name evidence="8" type="ORF">URODEC1_LOCUS82732</name>
</gene>
<dbReference type="Proteomes" id="UP001497457">
    <property type="component" value="Chromosome 31b"/>
</dbReference>
<dbReference type="EC" id="2.7.11.23" evidence="1"/>
<dbReference type="AlphaFoldDB" id="A0ABC9D922"/>